<evidence type="ECO:0000256" key="6">
    <source>
        <dbReference type="SAM" id="MobiDB-lite"/>
    </source>
</evidence>
<keyword evidence="2 4" id="KW-0812">Transmembrane</keyword>
<proteinExistence type="inferred from homology"/>
<name>A0A9N8HEJ8_9STRA</name>
<reference evidence="8" key="1">
    <citation type="submission" date="2020-06" db="EMBL/GenBank/DDBJ databases">
        <authorList>
            <consortium name="Plant Systems Biology data submission"/>
        </authorList>
    </citation>
    <scope>NUCLEOTIDE SEQUENCE</scope>
    <source>
        <strain evidence="8">D6</strain>
    </source>
</reference>
<evidence type="ECO:0000256" key="4">
    <source>
        <dbReference type="PROSITE-ProRule" id="PRU00282"/>
    </source>
</evidence>
<feature type="repeat" description="Solcar" evidence="4">
    <location>
        <begin position="177"/>
        <end position="265"/>
    </location>
</feature>
<comment type="caution">
    <text evidence="8">The sequence shown here is derived from an EMBL/GenBank/DDBJ whole genome shotgun (WGS) entry which is preliminary data.</text>
</comment>
<accession>A0A9N8HEJ8</accession>
<dbReference type="InterPro" id="IPR053017">
    <property type="entry name" value="Mito_Cit/Oxoglu_Carrier"/>
</dbReference>
<dbReference type="PANTHER" id="PTHR46982">
    <property type="entry name" value="CITRATE/OXOGLUTARATE CARRIER PROTEIN"/>
    <property type="match status" value="1"/>
</dbReference>
<dbReference type="Gene3D" id="1.50.40.10">
    <property type="entry name" value="Mitochondrial carrier domain"/>
    <property type="match status" value="1"/>
</dbReference>
<comment type="similarity">
    <text evidence="5">Belongs to the mitochondrial carrier (TC 2.A.29) family.</text>
</comment>
<dbReference type="GO" id="GO:0005739">
    <property type="term" value="C:mitochondrion"/>
    <property type="evidence" value="ECO:0007669"/>
    <property type="project" value="TreeGrafter"/>
</dbReference>
<dbReference type="InterPro" id="IPR018108">
    <property type="entry name" value="MCP_transmembrane"/>
</dbReference>
<keyword evidence="5" id="KW-0813">Transport</keyword>
<protein>
    <submittedName>
        <fullName evidence="8">Mitochondrial</fullName>
    </submittedName>
</protein>
<feature type="compositionally biased region" description="Low complexity" evidence="6">
    <location>
        <begin position="58"/>
        <end position="67"/>
    </location>
</feature>
<keyword evidence="7" id="KW-0732">Signal</keyword>
<keyword evidence="9" id="KW-1185">Reference proteome</keyword>
<feature type="repeat" description="Solcar" evidence="4">
    <location>
        <begin position="270"/>
        <end position="356"/>
    </location>
</feature>
<dbReference type="PANTHER" id="PTHR46982:SF1">
    <property type="entry name" value="CITRATE_OXOGLUTARATE CARRIER PROTEIN"/>
    <property type="match status" value="1"/>
</dbReference>
<evidence type="ECO:0000256" key="7">
    <source>
        <dbReference type="SAM" id="SignalP"/>
    </source>
</evidence>
<evidence type="ECO:0000256" key="3">
    <source>
        <dbReference type="ARBA" id="ARBA00023136"/>
    </source>
</evidence>
<evidence type="ECO:0000313" key="9">
    <source>
        <dbReference type="Proteomes" id="UP001153069"/>
    </source>
</evidence>
<evidence type="ECO:0000256" key="5">
    <source>
        <dbReference type="RuleBase" id="RU000488"/>
    </source>
</evidence>
<dbReference type="GO" id="GO:0006843">
    <property type="term" value="P:mitochondrial citrate transmembrane transport"/>
    <property type="evidence" value="ECO:0007669"/>
    <property type="project" value="TreeGrafter"/>
</dbReference>
<evidence type="ECO:0000256" key="2">
    <source>
        <dbReference type="ARBA" id="ARBA00022692"/>
    </source>
</evidence>
<gene>
    <name evidence="8" type="ORF">SEMRO_307_G113340.1</name>
</gene>
<comment type="subcellular location">
    <subcellularLocation>
        <location evidence="1">Membrane</location>
        <topology evidence="1">Multi-pass membrane protein</topology>
    </subcellularLocation>
</comment>
<feature type="region of interest" description="Disordered" evidence="6">
    <location>
        <begin position="54"/>
        <end position="74"/>
    </location>
</feature>
<feature type="repeat" description="Solcar" evidence="4">
    <location>
        <begin position="91"/>
        <end position="170"/>
    </location>
</feature>
<dbReference type="GO" id="GO:0016020">
    <property type="term" value="C:membrane"/>
    <property type="evidence" value="ECO:0007669"/>
    <property type="project" value="UniProtKB-SubCell"/>
</dbReference>
<dbReference type="OrthoDB" id="10253709at2759"/>
<dbReference type="Proteomes" id="UP001153069">
    <property type="component" value="Unassembled WGS sequence"/>
</dbReference>
<evidence type="ECO:0000313" key="8">
    <source>
        <dbReference type="EMBL" id="CAB9507463.1"/>
    </source>
</evidence>
<dbReference type="SUPFAM" id="SSF103506">
    <property type="entry name" value="Mitochondrial carrier"/>
    <property type="match status" value="1"/>
</dbReference>
<feature type="signal peptide" evidence="7">
    <location>
        <begin position="1"/>
        <end position="26"/>
    </location>
</feature>
<dbReference type="Pfam" id="PF00153">
    <property type="entry name" value="Mito_carr"/>
    <property type="match status" value="2"/>
</dbReference>
<dbReference type="InterPro" id="IPR023395">
    <property type="entry name" value="MCP_dom_sf"/>
</dbReference>
<evidence type="ECO:0000256" key="1">
    <source>
        <dbReference type="ARBA" id="ARBA00004141"/>
    </source>
</evidence>
<feature type="chain" id="PRO_5040319363" evidence="7">
    <location>
        <begin position="27"/>
        <end position="356"/>
    </location>
</feature>
<dbReference type="AlphaFoldDB" id="A0A9N8HEJ8"/>
<dbReference type="GO" id="GO:0005371">
    <property type="term" value="F:tricarboxylate secondary active transmembrane transporter activity"/>
    <property type="evidence" value="ECO:0007669"/>
    <property type="project" value="TreeGrafter"/>
</dbReference>
<dbReference type="GO" id="GO:0015742">
    <property type="term" value="P:alpha-ketoglutarate transport"/>
    <property type="evidence" value="ECO:0007669"/>
    <property type="project" value="TreeGrafter"/>
</dbReference>
<dbReference type="EMBL" id="CAICTM010000306">
    <property type="protein sequence ID" value="CAB9507463.1"/>
    <property type="molecule type" value="Genomic_DNA"/>
</dbReference>
<sequence>MMMMKSNSIPALLLVLSVLFIGHTDAMSHRGFAGAPIAYPSFGGSPLVRSAHRRSTRRSAAASSSTAPQRPTGLDFLEPDEVQLCSAKDLGIKLLKGAFLRVASDLSGGTPLESIKCRVTTTMDGPVAATRNIIKEGGFFALWSGTPSRTVEGALLGAVFILGSSFTKTRCKALGAGPLVCSLAGGLVGGVAQSVVMTPAGMIFTSLNVNAGRKGYENDNAITVTKRILKEKGLVGMYCGVQPMMLRQATNWASRAGFTEICRTTLNMGQYGVMGEIASGAIGGIGSCWNTPIETIRVLIAKDVSMGVPAKSFGQYWSDMVEEQGYQGLFRGVTPRGIQAIWQTVFMVVVPNMMGL</sequence>
<keyword evidence="3 4" id="KW-0472">Membrane</keyword>
<dbReference type="PROSITE" id="PS50920">
    <property type="entry name" value="SOLCAR"/>
    <property type="match status" value="3"/>
</dbReference>
<organism evidence="8 9">
    <name type="scientific">Seminavis robusta</name>
    <dbReference type="NCBI Taxonomy" id="568900"/>
    <lineage>
        <taxon>Eukaryota</taxon>
        <taxon>Sar</taxon>
        <taxon>Stramenopiles</taxon>
        <taxon>Ochrophyta</taxon>
        <taxon>Bacillariophyta</taxon>
        <taxon>Bacillariophyceae</taxon>
        <taxon>Bacillariophycidae</taxon>
        <taxon>Naviculales</taxon>
        <taxon>Naviculaceae</taxon>
        <taxon>Seminavis</taxon>
    </lineage>
</organism>